<evidence type="ECO:0000313" key="1">
    <source>
        <dbReference type="EMBL" id="CAA9261072.1"/>
    </source>
</evidence>
<gene>
    <name evidence="1" type="ORF">AVDCRST_MAG77-2667</name>
</gene>
<feature type="non-terminal residue" evidence="1">
    <location>
        <position position="1"/>
    </location>
</feature>
<organism evidence="1">
    <name type="scientific">uncultured Chloroflexota bacterium</name>
    <dbReference type="NCBI Taxonomy" id="166587"/>
    <lineage>
        <taxon>Bacteria</taxon>
        <taxon>Bacillati</taxon>
        <taxon>Chloroflexota</taxon>
        <taxon>environmental samples</taxon>
    </lineage>
</organism>
<accession>A0A6J4ISU1</accession>
<dbReference type="EMBL" id="CADCTC010000155">
    <property type="protein sequence ID" value="CAA9261072.1"/>
    <property type="molecule type" value="Genomic_DNA"/>
</dbReference>
<reference evidence="1" key="1">
    <citation type="submission" date="2020-02" db="EMBL/GenBank/DDBJ databases">
        <authorList>
            <person name="Meier V. D."/>
        </authorList>
    </citation>
    <scope>NUCLEOTIDE SEQUENCE</scope>
    <source>
        <strain evidence="1">AVDCRST_MAG77</strain>
    </source>
</reference>
<feature type="non-terminal residue" evidence="1">
    <location>
        <position position="41"/>
    </location>
</feature>
<proteinExistence type="predicted"/>
<name>A0A6J4ISU1_9CHLR</name>
<dbReference type="AlphaFoldDB" id="A0A6J4ISU1"/>
<sequence>GIGPGGGEPLSATGAGRLSRLGRSFIARRIVALHRAAVRAV</sequence>
<protein>
    <submittedName>
        <fullName evidence="1">Uncharacterized protein</fullName>
    </submittedName>
</protein>